<protein>
    <recommendedName>
        <fullName evidence="3">Resolvase HTH domain-containing protein</fullName>
    </recommendedName>
</protein>
<evidence type="ECO:0000313" key="2">
    <source>
        <dbReference type="Proteomes" id="UP001500979"/>
    </source>
</evidence>
<dbReference type="EMBL" id="BAAAUX010000001">
    <property type="protein sequence ID" value="GAA2773595.1"/>
    <property type="molecule type" value="Genomic_DNA"/>
</dbReference>
<gene>
    <name evidence="1" type="ORF">GCM10010470_01630</name>
</gene>
<evidence type="ECO:0008006" key="3">
    <source>
        <dbReference type="Google" id="ProtNLM"/>
    </source>
</evidence>
<comment type="caution">
    <text evidence="1">The sequence shown here is derived from an EMBL/GenBank/DDBJ whole genome shotgun (WGS) entry which is preliminary data.</text>
</comment>
<dbReference type="Proteomes" id="UP001500979">
    <property type="component" value="Unassembled WGS sequence"/>
</dbReference>
<name>A0ABN3V0E2_9PSEU</name>
<sequence length="116" mass="13099">MKPLVGSTAAVHDIRRTKRGGKWAIPVVTHREPPAHLTQGRTRKPRAQDTWCDEIAIERAIRQREPVGRALTWAEKQEVARRLLNQGFSTNDVARCTRSSGTTLHQLLADIAIRED</sequence>
<organism evidence="1 2">
    <name type="scientific">Saccharopolyspora taberi</name>
    <dbReference type="NCBI Taxonomy" id="60895"/>
    <lineage>
        <taxon>Bacteria</taxon>
        <taxon>Bacillati</taxon>
        <taxon>Actinomycetota</taxon>
        <taxon>Actinomycetes</taxon>
        <taxon>Pseudonocardiales</taxon>
        <taxon>Pseudonocardiaceae</taxon>
        <taxon>Saccharopolyspora</taxon>
    </lineage>
</organism>
<proteinExistence type="predicted"/>
<keyword evidence="2" id="KW-1185">Reference proteome</keyword>
<evidence type="ECO:0000313" key="1">
    <source>
        <dbReference type="EMBL" id="GAA2773595.1"/>
    </source>
</evidence>
<reference evidence="1 2" key="1">
    <citation type="journal article" date="2019" name="Int. J. Syst. Evol. Microbiol.">
        <title>The Global Catalogue of Microorganisms (GCM) 10K type strain sequencing project: providing services to taxonomists for standard genome sequencing and annotation.</title>
        <authorList>
            <consortium name="The Broad Institute Genomics Platform"/>
            <consortium name="The Broad Institute Genome Sequencing Center for Infectious Disease"/>
            <person name="Wu L."/>
            <person name="Ma J."/>
        </authorList>
    </citation>
    <scope>NUCLEOTIDE SEQUENCE [LARGE SCALE GENOMIC DNA]</scope>
    <source>
        <strain evidence="1 2">JCM 9383</strain>
    </source>
</reference>
<accession>A0ABN3V0E2</accession>